<dbReference type="GO" id="GO:0006611">
    <property type="term" value="P:protein export from nucleus"/>
    <property type="evidence" value="ECO:0007669"/>
    <property type="project" value="TreeGrafter"/>
</dbReference>
<evidence type="ECO:0000256" key="1">
    <source>
        <dbReference type="ARBA" id="ARBA00004123"/>
    </source>
</evidence>
<evidence type="ECO:0000256" key="7">
    <source>
        <dbReference type="ARBA" id="ARBA00023242"/>
    </source>
</evidence>
<evidence type="ECO:0000313" key="9">
    <source>
        <dbReference type="EMBL" id="CAA2953382.1"/>
    </source>
</evidence>
<keyword evidence="6" id="KW-0653">Protein transport</keyword>
<evidence type="ECO:0000256" key="6">
    <source>
        <dbReference type="ARBA" id="ARBA00022927"/>
    </source>
</evidence>
<keyword evidence="7" id="KW-0539">Nucleus</keyword>
<comment type="caution">
    <text evidence="9">The sequence shown here is derived from an EMBL/GenBank/DDBJ whole genome shotgun (WGS) entry which is preliminary data.</text>
</comment>
<protein>
    <submittedName>
        <fullName evidence="9">Exportin-7-like isoform X1</fullName>
    </submittedName>
</protein>
<dbReference type="AlphaFoldDB" id="A0A8S0PJK4"/>
<dbReference type="GO" id="GO:0005049">
    <property type="term" value="F:nuclear export signal receptor activity"/>
    <property type="evidence" value="ECO:0007669"/>
    <property type="project" value="InterPro"/>
</dbReference>
<evidence type="ECO:0000256" key="5">
    <source>
        <dbReference type="ARBA" id="ARBA00022490"/>
    </source>
</evidence>
<keyword evidence="4" id="KW-0813">Transport</keyword>
<dbReference type="PANTHER" id="PTHR12596:SF2">
    <property type="entry name" value="EXPORTIN-7 ISOFORM X1"/>
    <property type="match status" value="1"/>
</dbReference>
<keyword evidence="10" id="KW-1185">Reference proteome</keyword>
<dbReference type="Gramene" id="OE9A094222T1">
    <property type="protein sequence ID" value="OE9A094222C1"/>
    <property type="gene ID" value="OE9A094222"/>
</dbReference>
<organism evidence="9 10">
    <name type="scientific">Olea europaea subsp. europaea</name>
    <dbReference type="NCBI Taxonomy" id="158383"/>
    <lineage>
        <taxon>Eukaryota</taxon>
        <taxon>Viridiplantae</taxon>
        <taxon>Streptophyta</taxon>
        <taxon>Embryophyta</taxon>
        <taxon>Tracheophyta</taxon>
        <taxon>Spermatophyta</taxon>
        <taxon>Magnoliopsida</taxon>
        <taxon>eudicotyledons</taxon>
        <taxon>Gunneridae</taxon>
        <taxon>Pentapetalae</taxon>
        <taxon>asterids</taxon>
        <taxon>lamiids</taxon>
        <taxon>Lamiales</taxon>
        <taxon>Oleaceae</taxon>
        <taxon>Oleeae</taxon>
        <taxon>Olea</taxon>
    </lineage>
</organism>
<dbReference type="GO" id="GO:0005737">
    <property type="term" value="C:cytoplasm"/>
    <property type="evidence" value="ECO:0007669"/>
    <property type="project" value="UniProtKB-SubCell"/>
</dbReference>
<dbReference type="OrthoDB" id="244158at2759"/>
<comment type="similarity">
    <text evidence="3">Belongs to the exportin family.</text>
</comment>
<feature type="signal peptide" evidence="8">
    <location>
        <begin position="1"/>
        <end position="26"/>
    </location>
</feature>
<proteinExistence type="inferred from homology"/>
<feature type="chain" id="PRO_5035745425" evidence="8">
    <location>
        <begin position="27"/>
        <end position="133"/>
    </location>
</feature>
<accession>A0A8S0PJK4</accession>
<dbReference type="InterPro" id="IPR044189">
    <property type="entry name" value="XPO4/7-like"/>
</dbReference>
<name>A0A8S0PJK4_OLEEU</name>
<dbReference type="EMBL" id="CACTIH010000088">
    <property type="protein sequence ID" value="CAA2953382.1"/>
    <property type="molecule type" value="Genomic_DNA"/>
</dbReference>
<evidence type="ECO:0000256" key="2">
    <source>
        <dbReference type="ARBA" id="ARBA00004496"/>
    </source>
</evidence>
<evidence type="ECO:0000256" key="4">
    <source>
        <dbReference type="ARBA" id="ARBA00022448"/>
    </source>
</evidence>
<keyword evidence="8" id="KW-0732">Signal</keyword>
<evidence type="ECO:0000256" key="8">
    <source>
        <dbReference type="SAM" id="SignalP"/>
    </source>
</evidence>
<dbReference type="PANTHER" id="PTHR12596">
    <property type="entry name" value="EXPORTIN 4,7-RELATED"/>
    <property type="match status" value="1"/>
</dbReference>
<evidence type="ECO:0000313" key="10">
    <source>
        <dbReference type="Proteomes" id="UP000594638"/>
    </source>
</evidence>
<keyword evidence="5" id="KW-0963">Cytoplasm</keyword>
<sequence>MALQSGAVKGALVLFMVACIVTSAMSMSSPVPGTVSEVAQAMEGYLANTCRIGRLLLQNSESTLPSQAALLQLLLMLDMGNARKVTTPLLKFMAEFVLNKAQRMTFDTSSPNGILLFRDVNKLLVVYGSFKGY</sequence>
<reference evidence="9 10" key="1">
    <citation type="submission" date="2019-12" db="EMBL/GenBank/DDBJ databases">
        <authorList>
            <person name="Alioto T."/>
            <person name="Alioto T."/>
            <person name="Gomez Garrido J."/>
        </authorList>
    </citation>
    <scope>NUCLEOTIDE SEQUENCE [LARGE SCALE GENOMIC DNA]</scope>
</reference>
<comment type="subcellular location">
    <subcellularLocation>
        <location evidence="2">Cytoplasm</location>
    </subcellularLocation>
    <subcellularLocation>
        <location evidence="1">Nucleus</location>
    </subcellularLocation>
</comment>
<gene>
    <name evidence="9" type="ORF">OLEA9_A094222</name>
</gene>
<evidence type="ECO:0000256" key="3">
    <source>
        <dbReference type="ARBA" id="ARBA00009466"/>
    </source>
</evidence>
<dbReference type="GO" id="GO:0005643">
    <property type="term" value="C:nuclear pore"/>
    <property type="evidence" value="ECO:0007669"/>
    <property type="project" value="TreeGrafter"/>
</dbReference>
<dbReference type="Proteomes" id="UP000594638">
    <property type="component" value="Unassembled WGS sequence"/>
</dbReference>